<evidence type="ECO:0000313" key="3">
    <source>
        <dbReference type="Proteomes" id="UP000314294"/>
    </source>
</evidence>
<accession>A0A4Z2HSW5</accession>
<feature type="compositionally biased region" description="Low complexity" evidence="1">
    <location>
        <begin position="273"/>
        <end position="282"/>
    </location>
</feature>
<feature type="region of interest" description="Disordered" evidence="1">
    <location>
        <begin position="38"/>
        <end position="67"/>
    </location>
</feature>
<dbReference type="Proteomes" id="UP000314294">
    <property type="component" value="Unassembled WGS sequence"/>
</dbReference>
<dbReference type="PRINTS" id="PR01217">
    <property type="entry name" value="PRICHEXTENSN"/>
</dbReference>
<name>A0A4Z2HSW5_9TELE</name>
<protein>
    <submittedName>
        <fullName evidence="2">Uncharacterized protein</fullName>
    </submittedName>
</protein>
<evidence type="ECO:0000313" key="2">
    <source>
        <dbReference type="EMBL" id="TNN67932.1"/>
    </source>
</evidence>
<proteinExistence type="predicted"/>
<keyword evidence="3" id="KW-1185">Reference proteome</keyword>
<dbReference type="AlphaFoldDB" id="A0A4Z2HSW5"/>
<dbReference type="EMBL" id="SRLO01000197">
    <property type="protein sequence ID" value="TNN67932.1"/>
    <property type="molecule type" value="Genomic_DNA"/>
</dbReference>
<feature type="compositionally biased region" description="Pro residues" evidence="1">
    <location>
        <begin position="301"/>
        <end position="331"/>
    </location>
</feature>
<gene>
    <name evidence="2" type="ORF">EYF80_021901</name>
</gene>
<evidence type="ECO:0000256" key="1">
    <source>
        <dbReference type="SAM" id="MobiDB-lite"/>
    </source>
</evidence>
<sequence>MVKDSSRKVENKRACDSLRPQRCPAVADDGGLLATVRMEEQPVGPLRVRSEGQSRPGPPDIRGQRPHDGVIASEAFRVVVVVHDGDLDRHAVEVDHAVDHVGGLGCGHTWGRGREVRGANPGTETPRVFLILPSIRGQLANGDLKINPASSSSELVGCVSQALIYNHHHLTPPTSSPPHPAQSASVRLTLVDAIDVEMERSAGFAHQPDVVSLLKVEDSSLISVPHFSWNSSASLVVTAPGAAASPTPPLPAGLLFVFPLPPPAPPPPPLPAVVPDTPSLLTAPPPLLLPRSFLEEESEPEFPPAPPSPTPPPPAPPPPPPSSPPPSSSER</sequence>
<feature type="region of interest" description="Disordered" evidence="1">
    <location>
        <begin position="269"/>
        <end position="331"/>
    </location>
</feature>
<reference evidence="2 3" key="1">
    <citation type="submission" date="2019-03" db="EMBL/GenBank/DDBJ databases">
        <title>First draft genome of Liparis tanakae, snailfish: a comprehensive survey of snailfish specific genes.</title>
        <authorList>
            <person name="Kim W."/>
            <person name="Song I."/>
            <person name="Jeong J.-H."/>
            <person name="Kim D."/>
            <person name="Kim S."/>
            <person name="Ryu S."/>
            <person name="Song J.Y."/>
            <person name="Lee S.K."/>
        </authorList>
    </citation>
    <scope>NUCLEOTIDE SEQUENCE [LARGE SCALE GENOMIC DNA]</scope>
    <source>
        <tissue evidence="2">Muscle</tissue>
    </source>
</reference>
<comment type="caution">
    <text evidence="2">The sequence shown here is derived from an EMBL/GenBank/DDBJ whole genome shotgun (WGS) entry which is preliminary data.</text>
</comment>
<organism evidence="2 3">
    <name type="scientific">Liparis tanakae</name>
    <name type="common">Tanaka's snailfish</name>
    <dbReference type="NCBI Taxonomy" id="230148"/>
    <lineage>
        <taxon>Eukaryota</taxon>
        <taxon>Metazoa</taxon>
        <taxon>Chordata</taxon>
        <taxon>Craniata</taxon>
        <taxon>Vertebrata</taxon>
        <taxon>Euteleostomi</taxon>
        <taxon>Actinopterygii</taxon>
        <taxon>Neopterygii</taxon>
        <taxon>Teleostei</taxon>
        <taxon>Neoteleostei</taxon>
        <taxon>Acanthomorphata</taxon>
        <taxon>Eupercaria</taxon>
        <taxon>Perciformes</taxon>
        <taxon>Cottioidei</taxon>
        <taxon>Cottales</taxon>
        <taxon>Liparidae</taxon>
        <taxon>Liparis</taxon>
    </lineage>
</organism>